<comment type="caution">
    <text evidence="1">The sequence shown here is derived from an EMBL/GenBank/DDBJ whole genome shotgun (WGS) entry which is preliminary data.</text>
</comment>
<keyword evidence="2" id="KW-1185">Reference proteome</keyword>
<evidence type="ECO:0000313" key="1">
    <source>
        <dbReference type="EMBL" id="MDK9498778.1"/>
    </source>
</evidence>
<protein>
    <submittedName>
        <fullName evidence="1">Uncharacterized protein</fullName>
    </submittedName>
</protein>
<sequence>MTLFSGLNEIIPAAVAVDGVCGLTLDPATLMHTIGILMEAYDLTAREQEVARLVV</sequence>
<name>A0ABT7GZE0_9ACTN</name>
<evidence type="ECO:0000313" key="2">
    <source>
        <dbReference type="Proteomes" id="UP001223390"/>
    </source>
</evidence>
<dbReference type="Proteomes" id="UP001223390">
    <property type="component" value="Unassembled WGS sequence"/>
</dbReference>
<accession>A0ABT7GZE0</accession>
<gene>
    <name evidence="1" type="ORF">QEZ40_003983</name>
</gene>
<reference evidence="1 2" key="1">
    <citation type="submission" date="2023-05" db="EMBL/GenBank/DDBJ databases">
        <title>Sequencing and Assembly of Streptomyces sp. NP73.</title>
        <authorList>
            <person name="Konwar A.N."/>
            <person name="Saikia K."/>
            <person name="Thakur D."/>
        </authorList>
    </citation>
    <scope>NUCLEOTIDE SEQUENCE [LARGE SCALE GENOMIC DNA]</scope>
    <source>
        <strain evidence="1 2">NP73</strain>
    </source>
</reference>
<dbReference type="EMBL" id="JASITI010000034">
    <property type="protein sequence ID" value="MDK9498778.1"/>
    <property type="molecule type" value="Genomic_DNA"/>
</dbReference>
<proteinExistence type="predicted"/>
<organism evidence="1 2">
    <name type="scientific">Streptomyces katrae</name>
    <dbReference type="NCBI Taxonomy" id="68223"/>
    <lineage>
        <taxon>Bacteria</taxon>
        <taxon>Bacillati</taxon>
        <taxon>Actinomycetota</taxon>
        <taxon>Actinomycetes</taxon>
        <taxon>Kitasatosporales</taxon>
        <taxon>Streptomycetaceae</taxon>
        <taxon>Streptomyces</taxon>
    </lineage>
</organism>
<dbReference type="RefSeq" id="WP_285344884.1">
    <property type="nucleotide sequence ID" value="NZ_JASITI010000034.1"/>
</dbReference>